<name>A0A4Q1DCQ0_9BACT</name>
<keyword evidence="2 5" id="KW-0812">Transmembrane</keyword>
<dbReference type="OrthoDB" id="9781156at2"/>
<dbReference type="PROSITE" id="PS50850">
    <property type="entry name" value="MFS"/>
    <property type="match status" value="1"/>
</dbReference>
<keyword evidence="8" id="KW-1185">Reference proteome</keyword>
<feature type="transmembrane region" description="Helical" evidence="5">
    <location>
        <begin position="83"/>
        <end position="108"/>
    </location>
</feature>
<reference evidence="7 8" key="1">
    <citation type="submission" date="2019-01" db="EMBL/GenBank/DDBJ databases">
        <title>Filimonas sp. strain TTM-71.</title>
        <authorList>
            <person name="Chen W.-M."/>
        </authorList>
    </citation>
    <scope>NUCLEOTIDE SEQUENCE [LARGE SCALE GENOMIC DNA]</scope>
    <source>
        <strain evidence="7 8">TTM-71</strain>
    </source>
</reference>
<dbReference type="CDD" id="cd17319">
    <property type="entry name" value="MFS_ExuT_GudP_like"/>
    <property type="match status" value="1"/>
</dbReference>
<organism evidence="7 8">
    <name type="scientific">Filimonas effusa</name>
    <dbReference type="NCBI Taxonomy" id="2508721"/>
    <lineage>
        <taxon>Bacteria</taxon>
        <taxon>Pseudomonadati</taxon>
        <taxon>Bacteroidota</taxon>
        <taxon>Chitinophagia</taxon>
        <taxon>Chitinophagales</taxon>
        <taxon>Chitinophagaceae</taxon>
        <taxon>Filimonas</taxon>
    </lineage>
</organism>
<comment type="subcellular location">
    <subcellularLocation>
        <location evidence="1">Membrane</location>
        <topology evidence="1">Multi-pass membrane protein</topology>
    </subcellularLocation>
</comment>
<feature type="transmembrane region" description="Helical" evidence="5">
    <location>
        <begin position="177"/>
        <end position="196"/>
    </location>
</feature>
<feature type="transmembrane region" description="Helical" evidence="5">
    <location>
        <begin position="320"/>
        <end position="339"/>
    </location>
</feature>
<proteinExistence type="predicted"/>
<dbReference type="GO" id="GO:0015134">
    <property type="term" value="F:hexuronate transmembrane transporter activity"/>
    <property type="evidence" value="ECO:0007669"/>
    <property type="project" value="TreeGrafter"/>
</dbReference>
<evidence type="ECO:0000256" key="2">
    <source>
        <dbReference type="ARBA" id="ARBA00022692"/>
    </source>
</evidence>
<feature type="transmembrane region" description="Helical" evidence="5">
    <location>
        <begin position="345"/>
        <end position="363"/>
    </location>
</feature>
<dbReference type="InterPro" id="IPR050382">
    <property type="entry name" value="MFS_Na/Anion_cotransporter"/>
</dbReference>
<accession>A0A4Q1DCQ0</accession>
<dbReference type="PANTHER" id="PTHR11662">
    <property type="entry name" value="SOLUTE CARRIER FAMILY 17"/>
    <property type="match status" value="1"/>
</dbReference>
<dbReference type="GO" id="GO:0016020">
    <property type="term" value="C:membrane"/>
    <property type="evidence" value="ECO:0007669"/>
    <property type="project" value="UniProtKB-SubCell"/>
</dbReference>
<dbReference type="Gene3D" id="1.20.1250.20">
    <property type="entry name" value="MFS general substrate transporter like domains"/>
    <property type="match status" value="2"/>
</dbReference>
<dbReference type="PANTHER" id="PTHR11662:SF285">
    <property type="entry name" value="HEXURONATE TRANSPORTER"/>
    <property type="match status" value="1"/>
</dbReference>
<feature type="transmembrane region" description="Helical" evidence="5">
    <location>
        <begin position="418"/>
        <end position="438"/>
    </location>
</feature>
<dbReference type="InterPro" id="IPR011701">
    <property type="entry name" value="MFS"/>
</dbReference>
<dbReference type="AlphaFoldDB" id="A0A4Q1DCQ0"/>
<protein>
    <submittedName>
        <fullName evidence="7">MFS transporter</fullName>
    </submittedName>
</protein>
<dbReference type="InterPro" id="IPR036259">
    <property type="entry name" value="MFS_trans_sf"/>
</dbReference>
<dbReference type="Pfam" id="PF07690">
    <property type="entry name" value="MFS_1"/>
    <property type="match status" value="1"/>
</dbReference>
<feature type="transmembrane region" description="Helical" evidence="5">
    <location>
        <begin position="153"/>
        <end position="171"/>
    </location>
</feature>
<gene>
    <name evidence="7" type="ORF">ESB13_10830</name>
</gene>
<evidence type="ECO:0000256" key="3">
    <source>
        <dbReference type="ARBA" id="ARBA00022989"/>
    </source>
</evidence>
<feature type="transmembrane region" description="Helical" evidence="5">
    <location>
        <begin position="384"/>
        <end position="406"/>
    </location>
</feature>
<dbReference type="RefSeq" id="WP_129002997.1">
    <property type="nucleotide sequence ID" value="NZ_SDHZ01000001.1"/>
</dbReference>
<dbReference type="Proteomes" id="UP000290545">
    <property type="component" value="Unassembled WGS sequence"/>
</dbReference>
<evidence type="ECO:0000256" key="1">
    <source>
        <dbReference type="ARBA" id="ARBA00004141"/>
    </source>
</evidence>
<feature type="transmembrane region" description="Helical" evidence="5">
    <location>
        <begin position="56"/>
        <end position="76"/>
    </location>
</feature>
<feature type="transmembrane region" description="Helical" evidence="5">
    <location>
        <begin position="288"/>
        <end position="308"/>
    </location>
</feature>
<feature type="domain" description="Major facilitator superfamily (MFS) profile" evidence="6">
    <location>
        <begin position="13"/>
        <end position="447"/>
    </location>
</feature>
<sequence length="451" mass="50125">MKESKIGKYRWVIATLLLFSTTINYMDRQVISYLKEFFSTPIEQGGFGWTNTDFSLVTSFFTAFYAGVTILAGYVIDKIGTKIGLALSLIIWSVFGILNAFVGGTVIAHTFVRSLFGIGEAGNFPASIKTVAEWFPKRERALATGLFNSGSNIGAMIASLFVPWCLIFFGPQLGWKMAFILTGAIGFVWLIFWFSIYEVPSKHKKLTKEELDYINSDDIAVHVAPSEDVAVNETKISWGKLFSYRQTWAFFVGKFMTDGIWWFLLFWLPDYLKKQFGMTTSEVMLPTFIVYGIAIFGSIFGGRVPMFFMNKGWEAYKARMTAMLIIALFPIVLLLTQYFGDKEVFGSYASFLAVAVICIGAAAHQAWSANLFTTVSDLFPKKAVGSITGIGGLAGGVGGVVVQILAGRLTDFYIDTPQIAYMIMFCVCALSYVIAWVIMKALVPQFKPVNI</sequence>
<dbReference type="SUPFAM" id="SSF103473">
    <property type="entry name" value="MFS general substrate transporter"/>
    <property type="match status" value="1"/>
</dbReference>
<feature type="transmembrane region" description="Helical" evidence="5">
    <location>
        <begin position="248"/>
        <end position="268"/>
    </location>
</feature>
<evidence type="ECO:0000259" key="6">
    <source>
        <dbReference type="PROSITE" id="PS50850"/>
    </source>
</evidence>
<evidence type="ECO:0000313" key="7">
    <source>
        <dbReference type="EMBL" id="RXK87247.1"/>
    </source>
</evidence>
<evidence type="ECO:0000256" key="5">
    <source>
        <dbReference type="SAM" id="Phobius"/>
    </source>
</evidence>
<evidence type="ECO:0000256" key="4">
    <source>
        <dbReference type="ARBA" id="ARBA00023136"/>
    </source>
</evidence>
<keyword evidence="3 5" id="KW-1133">Transmembrane helix</keyword>
<keyword evidence="4 5" id="KW-0472">Membrane</keyword>
<evidence type="ECO:0000313" key="8">
    <source>
        <dbReference type="Proteomes" id="UP000290545"/>
    </source>
</evidence>
<dbReference type="InterPro" id="IPR020846">
    <property type="entry name" value="MFS_dom"/>
</dbReference>
<dbReference type="EMBL" id="SDHZ01000001">
    <property type="protein sequence ID" value="RXK87247.1"/>
    <property type="molecule type" value="Genomic_DNA"/>
</dbReference>
<comment type="caution">
    <text evidence="7">The sequence shown here is derived from an EMBL/GenBank/DDBJ whole genome shotgun (WGS) entry which is preliminary data.</text>
</comment>